<evidence type="ECO:0008006" key="4">
    <source>
        <dbReference type="Google" id="ProtNLM"/>
    </source>
</evidence>
<proteinExistence type="predicted"/>
<evidence type="ECO:0000313" key="3">
    <source>
        <dbReference type="Proteomes" id="UP000028980"/>
    </source>
</evidence>
<dbReference type="NCBIfam" id="NF033709">
    <property type="entry name" value="PorV_fam"/>
    <property type="match status" value="1"/>
</dbReference>
<keyword evidence="1" id="KW-0732">Signal</keyword>
<evidence type="ECO:0000313" key="2">
    <source>
        <dbReference type="EMBL" id="GAK75882.1"/>
    </source>
</evidence>
<sequence length="361" mass="40039">MTRKAKFIIVLCCVLAFAKAYSQTSRAYSNEFLNIGVDAAALGMSNAVVASTNDVNAGYWNPAGLMRVQEQEISVMHANYFANIAQYNYGAFAMPIDDFSSFGFSVIRFSVDDILNTTQLIDQQGNINYDRISTFSTADWAFTFSYARESQLDGFSYGGNVKVIRRVIGEFANAWGGFGFDIGAQFKRGDWELGFMARDITTTYNTWTIDEEKYAEVQGAVENQNQDLPETTEITLPKLQIGVARTFTFHYDHILTAEVDLNMRFIQTNDIISSSAVSATPALGLQYGFTDLVFVRAGVGNFQNVQQLDGSDNVNFQPNIGIGFKYKGIAVDYALTDIGDSSEALYSNIFSLKVDLSTFSR</sequence>
<reference evidence="2 3" key="1">
    <citation type="journal article" date="2014" name="Genome Announc.">
        <title>Draft Genome Sequences of Marine Flavobacterium Nonlabens Strains NR17, NR24, NR27, NR32, NR33, and Ara13.</title>
        <authorList>
            <person name="Nakanishi M."/>
            <person name="Meirelles P."/>
            <person name="Suzuki R."/>
            <person name="Takatani N."/>
            <person name="Mino S."/>
            <person name="Suda W."/>
            <person name="Oshima K."/>
            <person name="Hattori M."/>
            <person name="Ohkuma M."/>
            <person name="Hosokawa M."/>
            <person name="Miyashita K."/>
            <person name="Thompson F.L."/>
            <person name="Niwa A."/>
            <person name="Sawabe T."/>
            <person name="Sawabe T."/>
        </authorList>
    </citation>
    <scope>NUCLEOTIDE SEQUENCE [LARGE SCALE GENOMIC DNA]</scope>
    <source>
        <strain evidence="3">JCM19296</strain>
    </source>
</reference>
<comment type="caution">
    <text evidence="2">The sequence shown here is derived from an EMBL/GenBank/DDBJ whole genome shotgun (WGS) entry which is preliminary data.</text>
</comment>
<dbReference type="EMBL" id="BBLG01000003">
    <property type="protein sequence ID" value="GAK75882.1"/>
    <property type="molecule type" value="Genomic_DNA"/>
</dbReference>
<organism evidence="2 3">
    <name type="scientific">Nonlabens ulvanivorans</name>
    <name type="common">Persicivirga ulvanivorans</name>
    <dbReference type="NCBI Taxonomy" id="906888"/>
    <lineage>
        <taxon>Bacteria</taxon>
        <taxon>Pseudomonadati</taxon>
        <taxon>Bacteroidota</taxon>
        <taxon>Flavobacteriia</taxon>
        <taxon>Flavobacteriales</taxon>
        <taxon>Flavobacteriaceae</taxon>
        <taxon>Nonlabens</taxon>
    </lineage>
</organism>
<feature type="signal peptide" evidence="1">
    <location>
        <begin position="1"/>
        <end position="27"/>
    </location>
</feature>
<protein>
    <recommendedName>
        <fullName evidence="4">PorV/PorQ family protein</fullName>
    </recommendedName>
</protein>
<dbReference type="AlphaFoldDB" id="A0A081DAD6"/>
<evidence type="ECO:0000256" key="1">
    <source>
        <dbReference type="SAM" id="SignalP"/>
    </source>
</evidence>
<dbReference type="Proteomes" id="UP000028980">
    <property type="component" value="Unassembled WGS sequence"/>
</dbReference>
<gene>
    <name evidence="2" type="ORF">JCM19296_1479</name>
</gene>
<feature type="chain" id="PRO_5001756638" description="PorV/PorQ family protein" evidence="1">
    <location>
        <begin position="28"/>
        <end position="361"/>
    </location>
</feature>
<accession>A0A081DAD6</accession>
<dbReference type="Gene3D" id="2.40.160.60">
    <property type="entry name" value="Outer membrane protein transport protein (OMPP1/FadL/TodX)"/>
    <property type="match status" value="1"/>
</dbReference>
<name>A0A081DAD6_NONUL</name>